<evidence type="ECO:0000313" key="5">
    <source>
        <dbReference type="Proteomes" id="UP000018438"/>
    </source>
</evidence>
<evidence type="ECO:0000259" key="3">
    <source>
        <dbReference type="PROSITE" id="PS51898"/>
    </source>
</evidence>
<dbReference type="InterPro" id="IPR002104">
    <property type="entry name" value="Integrase_catalytic"/>
</dbReference>
<dbReference type="PATRIC" id="fig|1217675.3.peg.2781"/>
<dbReference type="InterPro" id="IPR011010">
    <property type="entry name" value="DNA_brk_join_enz"/>
</dbReference>
<evidence type="ECO:0000256" key="1">
    <source>
        <dbReference type="ARBA" id="ARBA00023172"/>
    </source>
</evidence>
<feature type="compositionally biased region" description="Basic residues" evidence="2">
    <location>
        <begin position="782"/>
        <end position="792"/>
    </location>
</feature>
<dbReference type="PROSITE" id="PS51898">
    <property type="entry name" value="TYR_RECOMBINASE"/>
    <property type="match status" value="1"/>
</dbReference>
<dbReference type="GO" id="GO:0015074">
    <property type="term" value="P:DNA integration"/>
    <property type="evidence" value="ECO:0007669"/>
    <property type="project" value="InterPro"/>
</dbReference>
<dbReference type="Proteomes" id="UP000018438">
    <property type="component" value="Unassembled WGS sequence"/>
</dbReference>
<dbReference type="SUPFAM" id="SSF56349">
    <property type="entry name" value="DNA breaking-rejoining enzymes"/>
    <property type="match status" value="1"/>
</dbReference>
<dbReference type="AlphaFoldDB" id="N8WIC4"/>
<dbReference type="Pfam" id="PF00589">
    <property type="entry name" value="Phage_integrase"/>
    <property type="match status" value="1"/>
</dbReference>
<dbReference type="Gene3D" id="1.10.443.10">
    <property type="entry name" value="Intergrase catalytic core"/>
    <property type="match status" value="1"/>
</dbReference>
<dbReference type="GO" id="GO:0003677">
    <property type="term" value="F:DNA binding"/>
    <property type="evidence" value="ECO:0007669"/>
    <property type="project" value="InterPro"/>
</dbReference>
<proteinExistence type="predicted"/>
<dbReference type="InterPro" id="IPR013762">
    <property type="entry name" value="Integrase-like_cat_sf"/>
</dbReference>
<comment type="caution">
    <text evidence="4">The sequence shown here is derived from an EMBL/GenBank/DDBJ whole genome shotgun (WGS) entry which is preliminary data.</text>
</comment>
<feature type="domain" description="Tyr recombinase" evidence="3">
    <location>
        <begin position="512"/>
        <end position="697"/>
    </location>
</feature>
<evidence type="ECO:0000256" key="2">
    <source>
        <dbReference type="SAM" id="MobiDB-lite"/>
    </source>
</evidence>
<dbReference type="EMBL" id="APPI01000024">
    <property type="protein sequence ID" value="ENV11857.1"/>
    <property type="molecule type" value="Genomic_DNA"/>
</dbReference>
<accession>N8WIC4</accession>
<gene>
    <name evidence="4" type="ORF">F965_02868</name>
</gene>
<feature type="region of interest" description="Disordered" evidence="2">
    <location>
        <begin position="781"/>
        <end position="801"/>
    </location>
</feature>
<evidence type="ECO:0000313" key="4">
    <source>
        <dbReference type="EMBL" id="ENV11857.1"/>
    </source>
</evidence>
<dbReference type="RefSeq" id="WP_004810419.1">
    <property type="nucleotide sequence ID" value="NZ_KB849445.1"/>
</dbReference>
<reference evidence="4 5" key="1">
    <citation type="submission" date="2013-02" db="EMBL/GenBank/DDBJ databases">
        <title>The Genome Sequence of Acinetobacter schindleri NIPH 900.</title>
        <authorList>
            <consortium name="The Broad Institute Genome Sequencing Platform"/>
            <consortium name="The Broad Institute Genome Sequencing Center for Infectious Disease"/>
            <person name="Cerqueira G."/>
            <person name="Feldgarden M."/>
            <person name="Courvalin P."/>
            <person name="Perichon B."/>
            <person name="Grillot-Courvalin C."/>
            <person name="Clermont D."/>
            <person name="Rocha E."/>
            <person name="Yoon E.-J."/>
            <person name="Nemec A."/>
            <person name="Walker B."/>
            <person name="Young S.K."/>
            <person name="Zeng Q."/>
            <person name="Gargeya S."/>
            <person name="Fitzgerald M."/>
            <person name="Haas B."/>
            <person name="Abouelleil A."/>
            <person name="Alvarado L."/>
            <person name="Arachchi H.M."/>
            <person name="Berlin A.M."/>
            <person name="Chapman S.B."/>
            <person name="Dewar J."/>
            <person name="Goldberg J."/>
            <person name="Griggs A."/>
            <person name="Gujja S."/>
            <person name="Hansen M."/>
            <person name="Howarth C."/>
            <person name="Imamovic A."/>
            <person name="Larimer J."/>
            <person name="McCowan C."/>
            <person name="Murphy C."/>
            <person name="Neiman D."/>
            <person name="Pearson M."/>
            <person name="Priest M."/>
            <person name="Roberts A."/>
            <person name="Saif S."/>
            <person name="Shea T."/>
            <person name="Sisk P."/>
            <person name="Sykes S."/>
            <person name="Wortman J."/>
            <person name="Nusbaum C."/>
            <person name="Birren B."/>
        </authorList>
    </citation>
    <scope>NUCLEOTIDE SEQUENCE [LARGE SCALE GENOMIC DNA]</scope>
    <source>
        <strain evidence="4 5">NIPH 900</strain>
    </source>
</reference>
<name>N8WIC4_9GAMM</name>
<keyword evidence="1" id="KW-0233">DNA recombination</keyword>
<dbReference type="HOGENOM" id="CLU_010260_0_0_6"/>
<protein>
    <recommendedName>
        <fullName evidence="3">Tyr recombinase domain-containing protein</fullName>
    </recommendedName>
</protein>
<sequence>MPKIAKFASERRHTERKQVIQKEMQQAHSFIQTHLPLDELFEAYQNHQHIGLLEQLEAAIEREASSVRYKKMLYHCYRRQIMLFNQHYEIELDLPSRQFLSMEREAMEFNREWLERSRYAHMIHQKLWRYWNTSQQFSDVEIIGNILISSILFAGISTRNTLDAFLEQLKQGLMIQHIKAVDLHLIFLEPLSPGYGDIYHPDAPLRKSRTLVLDRITQLWLARYLVHSPPVCMNAFDYLSIIFRKMGFTGQYFEVSKLLTSASCHWMQLDNVTLDTALSRCLEDKNETCGLALSSFKNYLEPVLFSAQINDGHIKNRPSAKCSTTVMNEKSLTSVKKLHKYLLKTIRHNQDCLTELINYLTQEHAVLSEASIRICLWLISMFQLSTAQVQHLSQLFSLNTEDWLKYLDYQQKLKRSSIYSYYAKFAEAWLLHSLPYTEDPDFNTHLENIYSKIMGGNTKSSHQKFDLLRRFHHFQKILFKSEDFPLFHDIQASSHPKTQIISGKVFCAVLALLPDYVERGSFNQHDAEMLKIILTLAFRTGMRINEILGLRIKDLEGPACTSIWIRPYRSSKQEHTLKTDSAERNIPVSTLLCSEEHDAFKDYCLSRRLSFSKNDYLFTLWNSSERLSAPFVAQIFSNLINRVLPGCQYSFHTLRHSAANHLALILNMPYELVKIFSDYTQQDYERIRSDLIRGKAAQDLWYILAHLLGHITPKETFKSYLHLCFIMAGYKLSQYDPPIPYSTIKTIHPGLSIKPTSKDIHPSSLSPMLRLNLASEHLKNSITHRKSSKRAKPSVIQKNERGNEKWYPGTAQSGISAYMAIQIIRHCERFDDIDYIAKKLNLPRAFLQECKDNICKLQMLKNQKGKSRFMINPDKGGRILPCIETFEEKKLIPYFFKQLGDYSKDNKNLIRGLKIFIQKVNTSESGLIFHIKELDQLNTFLEVIHLLFPPQYWTIEIPNIIKNKDLDQALWLNKIHQSNLIQGKFKNSFRIYLNSKNTNKSLSFLKYSIILLCAFNKNLYV</sequence>
<dbReference type="GO" id="GO:0006310">
    <property type="term" value="P:DNA recombination"/>
    <property type="evidence" value="ECO:0007669"/>
    <property type="project" value="UniProtKB-KW"/>
</dbReference>
<organism evidence="4 5">
    <name type="scientific">Acinetobacter schindleri NIPH 900</name>
    <dbReference type="NCBI Taxonomy" id="1217675"/>
    <lineage>
        <taxon>Bacteria</taxon>
        <taxon>Pseudomonadati</taxon>
        <taxon>Pseudomonadota</taxon>
        <taxon>Gammaproteobacteria</taxon>
        <taxon>Moraxellales</taxon>
        <taxon>Moraxellaceae</taxon>
        <taxon>Acinetobacter</taxon>
    </lineage>
</organism>
<keyword evidence="5" id="KW-1185">Reference proteome</keyword>